<evidence type="ECO:0000259" key="2">
    <source>
        <dbReference type="Pfam" id="PF08722"/>
    </source>
</evidence>
<dbReference type="SUPFAM" id="SSF46785">
    <property type="entry name" value="Winged helix' DNA-binding domain"/>
    <property type="match status" value="1"/>
</dbReference>
<dbReference type="KEGG" id="asol:BEN76_12655"/>
<dbReference type="SUPFAM" id="SSF52980">
    <property type="entry name" value="Restriction endonuclease-like"/>
    <property type="match status" value="1"/>
</dbReference>
<dbReference type="RefSeq" id="WP_033523443.1">
    <property type="nucleotide sequence ID" value="NZ_BKXR01000024.1"/>
</dbReference>
<dbReference type="AlphaFoldDB" id="A0A1P8EKR7"/>
<dbReference type="CDD" id="cd22362">
    <property type="entry name" value="TnsA_endonuclease-like"/>
    <property type="match status" value="1"/>
</dbReference>
<dbReference type="InterPro" id="IPR011856">
    <property type="entry name" value="tRNA_endonuc-like_dom_sf"/>
</dbReference>
<evidence type="ECO:0000259" key="1">
    <source>
        <dbReference type="Pfam" id="PF08721"/>
    </source>
</evidence>
<name>A0A1P8EKR7_9GAMM</name>
<dbReference type="InterPro" id="IPR011335">
    <property type="entry name" value="Restrct_endonuc-II-like"/>
</dbReference>
<dbReference type="Proteomes" id="UP000185674">
    <property type="component" value="Chromosome"/>
</dbReference>
<dbReference type="Gene3D" id="3.40.1350.10">
    <property type="match status" value="1"/>
</dbReference>
<dbReference type="Pfam" id="PF08721">
    <property type="entry name" value="Tn7_Tnp_TnsA_C"/>
    <property type="match status" value="1"/>
</dbReference>
<organism evidence="3 4">
    <name type="scientific">Acinetobacter soli</name>
    <dbReference type="NCBI Taxonomy" id="487316"/>
    <lineage>
        <taxon>Bacteria</taxon>
        <taxon>Pseudomonadati</taxon>
        <taxon>Pseudomonadota</taxon>
        <taxon>Gammaproteobacteria</taxon>
        <taxon>Moraxellales</taxon>
        <taxon>Moraxellaceae</taxon>
        <taxon>Acinetobacter</taxon>
    </lineage>
</organism>
<dbReference type="Pfam" id="PF08722">
    <property type="entry name" value="Tn7_TnsA-like_N"/>
    <property type="match status" value="1"/>
</dbReference>
<evidence type="ECO:0000313" key="3">
    <source>
        <dbReference type="EMBL" id="APV36816.1"/>
    </source>
</evidence>
<dbReference type="InterPro" id="IPR036388">
    <property type="entry name" value="WH-like_DNA-bd_sf"/>
</dbReference>
<dbReference type="InterPro" id="IPR014833">
    <property type="entry name" value="TnsA_N"/>
</dbReference>
<dbReference type="InterPro" id="IPR036390">
    <property type="entry name" value="WH_DNA-bd_sf"/>
</dbReference>
<dbReference type="InterPro" id="IPR014832">
    <property type="entry name" value="TnsA_C"/>
</dbReference>
<dbReference type="EMBL" id="CP016896">
    <property type="protein sequence ID" value="APV36816.1"/>
    <property type="molecule type" value="Genomic_DNA"/>
</dbReference>
<dbReference type="Gene3D" id="1.10.10.10">
    <property type="entry name" value="Winged helix-like DNA-binding domain superfamily/Winged helix DNA-binding domain"/>
    <property type="match status" value="1"/>
</dbReference>
<evidence type="ECO:0000313" key="4">
    <source>
        <dbReference type="Proteomes" id="UP000185674"/>
    </source>
</evidence>
<accession>A0A1P8EKR7</accession>
<protein>
    <submittedName>
        <fullName evidence="3">Transcriptional antiterminator</fullName>
    </submittedName>
</protein>
<feature type="domain" description="TnsA endonuclease C-terminal" evidence="1">
    <location>
        <begin position="161"/>
        <end position="238"/>
    </location>
</feature>
<proteinExistence type="predicted"/>
<feature type="domain" description="TnsA endonuclease N-terminal" evidence="2">
    <location>
        <begin position="67"/>
        <end position="159"/>
    </location>
</feature>
<dbReference type="STRING" id="487316.BEN76_12655"/>
<gene>
    <name evidence="3" type="ORF">BEN76_12655</name>
</gene>
<sequence>MATEKQQDNWIKEGRGQGYLKNYKPWVTVRDFGSKGRSHRVYGHTTKRTHHLLSDLELATFLLLDWNPSVTDIREQFPLPLQATTQIAEQAQITHPRVRNALQIMSSDFYVDRKDFRQPNFALQTKYVADLEDIRTIEKLELERRYWESTKTPWYILTEKDIPATVLHNIKWLYPAMRESSLPVYEKLDDYMQKFAQYPHLTLIELSKKVDQAYDLELGSSLSEIRELLAQRYFIFDITKDYKKLKLSEITLGDIEVWEDIRHVSNQ</sequence>
<dbReference type="GO" id="GO:0003676">
    <property type="term" value="F:nucleic acid binding"/>
    <property type="evidence" value="ECO:0007669"/>
    <property type="project" value="InterPro"/>
</dbReference>
<reference evidence="3 4" key="1">
    <citation type="submission" date="2016-08" db="EMBL/GenBank/DDBJ databases">
        <title>Complete genome sequence of Acinetobacter baylyi strain GFJ2.</title>
        <authorList>
            <person name="Tabata M."/>
            <person name="Kuboki S."/>
            <person name="Gibu N."/>
            <person name="Kinouchi Y."/>
            <person name="Vangnai A."/>
            <person name="Kasai D."/>
            <person name="Fukuda M."/>
        </authorList>
    </citation>
    <scope>NUCLEOTIDE SEQUENCE [LARGE SCALE GENOMIC DNA]</scope>
    <source>
        <strain evidence="3 4">GFJ2</strain>
    </source>
</reference>